<dbReference type="PROSITE" id="PS51257">
    <property type="entry name" value="PROKAR_LIPOPROTEIN"/>
    <property type="match status" value="1"/>
</dbReference>
<evidence type="ECO:0000256" key="1">
    <source>
        <dbReference type="SAM" id="MobiDB-lite"/>
    </source>
</evidence>
<name>A0ABS4L338_STRAV</name>
<dbReference type="Proteomes" id="UP001519310">
    <property type="component" value="Unassembled WGS sequence"/>
</dbReference>
<feature type="signal peptide" evidence="2">
    <location>
        <begin position="1"/>
        <end position="19"/>
    </location>
</feature>
<feature type="chain" id="PRO_5047329917" description="VCBS repeat protein" evidence="2">
    <location>
        <begin position="20"/>
        <end position="231"/>
    </location>
</feature>
<organism evidence="3 4">
    <name type="scientific">Streptomyces avidinii</name>
    <dbReference type="NCBI Taxonomy" id="1895"/>
    <lineage>
        <taxon>Bacteria</taxon>
        <taxon>Bacillati</taxon>
        <taxon>Actinomycetota</taxon>
        <taxon>Actinomycetes</taxon>
        <taxon>Kitasatosporales</taxon>
        <taxon>Streptomycetaceae</taxon>
        <taxon>Streptomyces</taxon>
    </lineage>
</organism>
<evidence type="ECO:0000256" key="2">
    <source>
        <dbReference type="SAM" id="SignalP"/>
    </source>
</evidence>
<evidence type="ECO:0000313" key="4">
    <source>
        <dbReference type="Proteomes" id="UP001519310"/>
    </source>
</evidence>
<dbReference type="EMBL" id="JAGGLQ010000003">
    <property type="protein sequence ID" value="MBP2036156.1"/>
    <property type="molecule type" value="Genomic_DNA"/>
</dbReference>
<dbReference type="RefSeq" id="WP_189964120.1">
    <property type="nucleotide sequence ID" value="NZ_BMVL01000001.1"/>
</dbReference>
<feature type="compositionally biased region" description="Basic and acidic residues" evidence="1">
    <location>
        <begin position="202"/>
        <end position="214"/>
    </location>
</feature>
<feature type="region of interest" description="Disordered" evidence="1">
    <location>
        <begin position="202"/>
        <end position="231"/>
    </location>
</feature>
<evidence type="ECO:0000313" key="3">
    <source>
        <dbReference type="EMBL" id="MBP2036156.1"/>
    </source>
</evidence>
<proteinExistence type="predicted"/>
<accession>A0ABS4L338</accession>
<protein>
    <recommendedName>
        <fullName evidence="5">VCBS repeat protein</fullName>
    </recommendedName>
</protein>
<gene>
    <name evidence="3" type="ORF">J2Z77_001947</name>
</gene>
<reference evidence="3 4" key="1">
    <citation type="submission" date="2021-03" db="EMBL/GenBank/DDBJ databases">
        <title>Genomic Encyclopedia of Type Strains, Phase IV (KMG-IV): sequencing the most valuable type-strain genomes for metagenomic binning, comparative biology and taxonomic classification.</title>
        <authorList>
            <person name="Goeker M."/>
        </authorList>
    </citation>
    <scope>NUCLEOTIDE SEQUENCE [LARGE SCALE GENOMIC DNA]</scope>
    <source>
        <strain evidence="3 4">DSM 40526</strain>
    </source>
</reference>
<comment type="caution">
    <text evidence="3">The sequence shown here is derived from an EMBL/GenBank/DDBJ whole genome shotgun (WGS) entry which is preliminary data.</text>
</comment>
<sequence>MTPWSRRLPAALLCVCALAAAGGCSVPGGGLGAATPAPPVSSQPHPEPLWPAWSSAPGAAVGRQEPAPTPLKNAPEVGAEGLGGVDPVQVARADPRMRPYLAKDSIEAPGRAGLRPPVHRDLTGDGQPDLIVAADTATGRSALSVYSVVDGRIVSVLFTIGRQLAADAIGTDLLVRIAADDGSEQVVRYHWGGDRMTVVNDERRFRKSGPRCDPDETPAPDCATSDGRRAP</sequence>
<evidence type="ECO:0008006" key="5">
    <source>
        <dbReference type="Google" id="ProtNLM"/>
    </source>
</evidence>
<keyword evidence="4" id="KW-1185">Reference proteome</keyword>
<keyword evidence="2" id="KW-0732">Signal</keyword>